<dbReference type="STRING" id="1193682.BJP25_25020"/>
<dbReference type="InterPro" id="IPR049445">
    <property type="entry name" value="TetR_SbtR-like_C"/>
</dbReference>
<evidence type="ECO:0000256" key="3">
    <source>
        <dbReference type="ARBA" id="ARBA00023163"/>
    </source>
</evidence>
<accession>A0A1Q9LID3</accession>
<sequence>MSGDPRRADARRNHERVVRAGVDAFRELGATPSLEEVARRAGVGIATVYRLVGGRQGLLRAAFEQFFAEEIVPLAEAARAGGGDPWAALSGALIATVERLAANRHLFTEATRAGAISLDVAERYLTPLGHVLRAAQRAGQVRADLLVRDLGAIVVMALVTAHPDDPRPGHHQTADRHRYLALLLDGARPGPAPLPPPAPDVPRP</sequence>
<dbReference type="SUPFAM" id="SSF46689">
    <property type="entry name" value="Homeodomain-like"/>
    <property type="match status" value="1"/>
</dbReference>
<dbReference type="GO" id="GO:0000976">
    <property type="term" value="F:transcription cis-regulatory region binding"/>
    <property type="evidence" value="ECO:0007669"/>
    <property type="project" value="TreeGrafter"/>
</dbReference>
<dbReference type="InterPro" id="IPR036271">
    <property type="entry name" value="Tet_transcr_reg_TetR-rel_C_sf"/>
</dbReference>
<gene>
    <name evidence="6" type="ORF">BJP25_25020</name>
</gene>
<keyword evidence="3" id="KW-0804">Transcription</keyword>
<evidence type="ECO:0000313" key="7">
    <source>
        <dbReference type="Proteomes" id="UP000186040"/>
    </source>
</evidence>
<reference evidence="6 7" key="1">
    <citation type="submission" date="2016-10" db="EMBL/GenBank/DDBJ databases">
        <title>The Draft Genome Sequence of Actinokineospora bangkokensis 44EHWT reveals the biosynthetic pathway of antifungal compounds Thailandins with unusual extender unit butylmalonyl-CoA.</title>
        <authorList>
            <person name="Greule A."/>
            <person name="Intra B."/>
            <person name="Flemming S."/>
            <person name="Rommel M.G."/>
            <person name="Panbangred W."/>
            <person name="Bechthold A."/>
        </authorList>
    </citation>
    <scope>NUCLEOTIDE SEQUENCE [LARGE SCALE GENOMIC DNA]</scope>
    <source>
        <strain evidence="6 7">44EHW</strain>
    </source>
</reference>
<protein>
    <recommendedName>
        <fullName evidence="5">HTH tetR-type domain-containing protein</fullName>
    </recommendedName>
</protein>
<dbReference type="AlphaFoldDB" id="A0A1Q9LID3"/>
<keyword evidence="2 4" id="KW-0238">DNA-binding</keyword>
<dbReference type="RefSeq" id="WP_075976503.1">
    <property type="nucleotide sequence ID" value="NZ_MKQR01000019.1"/>
</dbReference>
<feature type="domain" description="HTH tetR-type" evidence="5">
    <location>
        <begin position="11"/>
        <end position="70"/>
    </location>
</feature>
<keyword evidence="1" id="KW-0805">Transcription regulation</keyword>
<evidence type="ECO:0000256" key="1">
    <source>
        <dbReference type="ARBA" id="ARBA00023015"/>
    </source>
</evidence>
<dbReference type="OrthoDB" id="9795011at2"/>
<comment type="caution">
    <text evidence="6">The sequence shown here is derived from an EMBL/GenBank/DDBJ whole genome shotgun (WGS) entry which is preliminary data.</text>
</comment>
<evidence type="ECO:0000256" key="4">
    <source>
        <dbReference type="PROSITE-ProRule" id="PRU00335"/>
    </source>
</evidence>
<dbReference type="SUPFAM" id="SSF48498">
    <property type="entry name" value="Tetracyclin repressor-like, C-terminal domain"/>
    <property type="match status" value="1"/>
</dbReference>
<dbReference type="GO" id="GO:0003700">
    <property type="term" value="F:DNA-binding transcription factor activity"/>
    <property type="evidence" value="ECO:0007669"/>
    <property type="project" value="TreeGrafter"/>
</dbReference>
<dbReference type="Proteomes" id="UP000186040">
    <property type="component" value="Unassembled WGS sequence"/>
</dbReference>
<proteinExistence type="predicted"/>
<organism evidence="6 7">
    <name type="scientific">Actinokineospora bangkokensis</name>
    <dbReference type="NCBI Taxonomy" id="1193682"/>
    <lineage>
        <taxon>Bacteria</taxon>
        <taxon>Bacillati</taxon>
        <taxon>Actinomycetota</taxon>
        <taxon>Actinomycetes</taxon>
        <taxon>Pseudonocardiales</taxon>
        <taxon>Pseudonocardiaceae</taxon>
        <taxon>Actinokineospora</taxon>
    </lineage>
</organism>
<name>A0A1Q9LID3_9PSEU</name>
<dbReference type="PANTHER" id="PTHR30055:SF234">
    <property type="entry name" value="HTH-TYPE TRANSCRIPTIONAL REGULATOR BETI"/>
    <property type="match status" value="1"/>
</dbReference>
<dbReference type="PANTHER" id="PTHR30055">
    <property type="entry name" value="HTH-TYPE TRANSCRIPTIONAL REGULATOR RUTR"/>
    <property type="match status" value="1"/>
</dbReference>
<dbReference type="PROSITE" id="PS50977">
    <property type="entry name" value="HTH_TETR_2"/>
    <property type="match status" value="1"/>
</dbReference>
<dbReference type="InterPro" id="IPR050109">
    <property type="entry name" value="HTH-type_TetR-like_transc_reg"/>
</dbReference>
<dbReference type="InterPro" id="IPR009057">
    <property type="entry name" value="Homeodomain-like_sf"/>
</dbReference>
<keyword evidence="7" id="KW-1185">Reference proteome</keyword>
<dbReference type="Pfam" id="PF21597">
    <property type="entry name" value="TetR_C_43"/>
    <property type="match status" value="1"/>
</dbReference>
<evidence type="ECO:0000313" key="6">
    <source>
        <dbReference type="EMBL" id="OLR91786.1"/>
    </source>
</evidence>
<dbReference type="InterPro" id="IPR001647">
    <property type="entry name" value="HTH_TetR"/>
</dbReference>
<evidence type="ECO:0000256" key="2">
    <source>
        <dbReference type="ARBA" id="ARBA00023125"/>
    </source>
</evidence>
<dbReference type="Gene3D" id="1.10.357.10">
    <property type="entry name" value="Tetracycline Repressor, domain 2"/>
    <property type="match status" value="1"/>
</dbReference>
<feature type="DNA-binding region" description="H-T-H motif" evidence="4">
    <location>
        <begin position="33"/>
        <end position="52"/>
    </location>
</feature>
<evidence type="ECO:0000259" key="5">
    <source>
        <dbReference type="PROSITE" id="PS50977"/>
    </source>
</evidence>
<dbReference type="PROSITE" id="PS00356">
    <property type="entry name" value="HTH_LACI_1"/>
    <property type="match status" value="1"/>
</dbReference>
<dbReference type="EMBL" id="MKQR01000019">
    <property type="protein sequence ID" value="OLR91786.1"/>
    <property type="molecule type" value="Genomic_DNA"/>
</dbReference>